<reference evidence="3" key="2">
    <citation type="submission" date="2025-08" db="UniProtKB">
        <authorList>
            <consortium name="RefSeq"/>
        </authorList>
    </citation>
    <scope>IDENTIFICATION</scope>
    <source>
        <tissue evidence="3">Leaf</tissue>
    </source>
</reference>
<protein>
    <recommendedName>
        <fullName evidence="1">JAB1/MPN/MOV34 metalloenzyme domain-containing protein</fullName>
    </recommendedName>
</protein>
<dbReference type="InterPro" id="IPR000555">
    <property type="entry name" value="JAMM/MPN+_dom"/>
</dbReference>
<dbReference type="GeneID" id="110801536"/>
<reference evidence="2" key="1">
    <citation type="journal article" date="2021" name="Nat. Commun.">
        <title>Genomic analyses provide insights into spinach domestication and the genetic basis of agronomic traits.</title>
        <authorList>
            <person name="Cai X."/>
            <person name="Sun X."/>
            <person name="Xu C."/>
            <person name="Sun H."/>
            <person name="Wang X."/>
            <person name="Ge C."/>
            <person name="Zhang Z."/>
            <person name="Wang Q."/>
            <person name="Fei Z."/>
            <person name="Jiao C."/>
            <person name="Wang Q."/>
        </authorList>
    </citation>
    <scope>NUCLEOTIDE SEQUENCE [LARGE SCALE GENOMIC DNA]</scope>
    <source>
        <strain evidence="2">cv. Varoflay</strain>
    </source>
</reference>
<dbReference type="PANTHER" id="PTHR47381">
    <property type="entry name" value="ALPHA/BETA-HYDROLASES SUPERFAMILY PROTEIN"/>
    <property type="match status" value="1"/>
</dbReference>
<dbReference type="PANTHER" id="PTHR47381:SF3">
    <property type="entry name" value="ALPHA_BETA-HYDROLASES SUPERFAMILY PROTEIN"/>
    <property type="match status" value="1"/>
</dbReference>
<organism evidence="2 3">
    <name type="scientific">Spinacia oleracea</name>
    <name type="common">Spinach</name>
    <dbReference type="NCBI Taxonomy" id="3562"/>
    <lineage>
        <taxon>Eukaryota</taxon>
        <taxon>Viridiplantae</taxon>
        <taxon>Streptophyta</taxon>
        <taxon>Embryophyta</taxon>
        <taxon>Tracheophyta</taxon>
        <taxon>Spermatophyta</taxon>
        <taxon>Magnoliopsida</taxon>
        <taxon>eudicotyledons</taxon>
        <taxon>Gunneridae</taxon>
        <taxon>Pentapetalae</taxon>
        <taxon>Caryophyllales</taxon>
        <taxon>Chenopodiaceae</taxon>
        <taxon>Chenopodioideae</taxon>
        <taxon>Anserineae</taxon>
        <taxon>Spinacia</taxon>
    </lineage>
</organism>
<accession>A0ABM3RPY6</accession>
<feature type="domain" description="JAB1/MPN/MOV34 metalloenzyme" evidence="1">
    <location>
        <begin position="79"/>
        <end position="125"/>
    </location>
</feature>
<proteinExistence type="predicted"/>
<gene>
    <name evidence="3" type="primary">LOC110801536</name>
</gene>
<evidence type="ECO:0000259" key="1">
    <source>
        <dbReference type="Pfam" id="PF01398"/>
    </source>
</evidence>
<dbReference type="Gene3D" id="3.40.140.10">
    <property type="entry name" value="Cytidine Deaminase, domain 2"/>
    <property type="match status" value="1"/>
</dbReference>
<dbReference type="RefSeq" id="XP_056697686.1">
    <property type="nucleotide sequence ID" value="XM_056841708.1"/>
</dbReference>
<keyword evidence="2" id="KW-1185">Reference proteome</keyword>
<evidence type="ECO:0000313" key="3">
    <source>
        <dbReference type="RefSeq" id="XP_056697686.1"/>
    </source>
</evidence>
<dbReference type="Proteomes" id="UP000813463">
    <property type="component" value="Chromosome 4"/>
</dbReference>
<sequence>MISCNTLPVLILSMKQSGCASKRPAIVFLHSTHKCKEWLRPLLEAYASSGYIAVAIDSRYHGERTYSLTIYFPPPLQVALHIEYHHNMLTSHQKGNPKEVIVGWYSTGFGVTRGSALIHEFYSREVANPFHVPVDTTFRNGEATIKAFVSVNLSLGDQSLAAQFQKIPAELRMSKAERAECRHLTLVRLLHLHGSYQLDQLIMCEVGLWSVALL</sequence>
<dbReference type="InterPro" id="IPR029058">
    <property type="entry name" value="AB_hydrolase_fold"/>
</dbReference>
<evidence type="ECO:0000313" key="2">
    <source>
        <dbReference type="Proteomes" id="UP000813463"/>
    </source>
</evidence>
<name>A0ABM3RPY6_SPIOL</name>
<dbReference type="Pfam" id="PF01398">
    <property type="entry name" value="JAB"/>
    <property type="match status" value="1"/>
</dbReference>
<dbReference type="SUPFAM" id="SSF53474">
    <property type="entry name" value="alpha/beta-Hydrolases"/>
    <property type="match status" value="1"/>
</dbReference>